<dbReference type="AlphaFoldDB" id="A0A1H9JF07"/>
<sequence length="372" mass="42058">MNTVPELRSGTLIAQRIFDVAFAIDLPAVEQLWAARSGPSSRRGRLSNTQPKAVAFDVPPVVLDLEPLQLSLADEMFSLAVQARFYDFGVLSLALQLPVSHCSWTRYRQLLEALDQAVGPRAQSTAWPELLDKLRVLTGSAYQRPTTRYVQEDYLCAVVHEFAAPLRAEELLERVDLAALLAGETRPLSPGAQRDLLSRRFSYYEDDLVVLSWERAFIYDPRGDSDVADVLEIANAQLLEMRYYDELLDEELPRMYDLVEATQRSVWPVAPARYARLARKLYALVAEVTELKEKVDNALQVTEDVYLARVYSAALDQFRVPSVSQAVDRKLAIIRDTYIALYDEASSRRAELLEVSIVLLIVMELALALLRH</sequence>
<evidence type="ECO:0000313" key="1">
    <source>
        <dbReference type="EMBL" id="SEQ85581.1"/>
    </source>
</evidence>
<evidence type="ECO:0000313" key="2">
    <source>
        <dbReference type="Proteomes" id="UP000199233"/>
    </source>
</evidence>
<protein>
    <recommendedName>
        <fullName evidence="3">DUF155 domain-containing protein</fullName>
    </recommendedName>
</protein>
<accession>A0A1H9JF07</accession>
<organism evidence="1 2">
    <name type="scientific">Solimonas aquatica</name>
    <dbReference type="NCBI Taxonomy" id="489703"/>
    <lineage>
        <taxon>Bacteria</taxon>
        <taxon>Pseudomonadati</taxon>
        <taxon>Pseudomonadota</taxon>
        <taxon>Gammaproteobacteria</taxon>
        <taxon>Nevskiales</taxon>
        <taxon>Nevskiaceae</taxon>
        <taxon>Solimonas</taxon>
    </lineage>
</organism>
<proteinExistence type="predicted"/>
<dbReference type="EMBL" id="FOFS01000011">
    <property type="protein sequence ID" value="SEQ85581.1"/>
    <property type="molecule type" value="Genomic_DNA"/>
</dbReference>
<evidence type="ECO:0008006" key="3">
    <source>
        <dbReference type="Google" id="ProtNLM"/>
    </source>
</evidence>
<gene>
    <name evidence="1" type="ORF">SAMN04488038_111143</name>
</gene>
<dbReference type="Proteomes" id="UP000199233">
    <property type="component" value="Unassembled WGS sequence"/>
</dbReference>
<dbReference type="OrthoDB" id="180075at2"/>
<dbReference type="RefSeq" id="WP_093287697.1">
    <property type="nucleotide sequence ID" value="NZ_FOFS01000011.1"/>
</dbReference>
<dbReference type="STRING" id="489703.SAMN04488038_111143"/>
<reference evidence="1 2" key="1">
    <citation type="submission" date="2016-10" db="EMBL/GenBank/DDBJ databases">
        <authorList>
            <person name="de Groot N.N."/>
        </authorList>
    </citation>
    <scope>NUCLEOTIDE SEQUENCE [LARGE SCALE GENOMIC DNA]</scope>
    <source>
        <strain evidence="1 2">DSM 25927</strain>
    </source>
</reference>
<name>A0A1H9JF07_9GAMM</name>
<keyword evidence="2" id="KW-1185">Reference proteome</keyword>